<organism evidence="11 12">
    <name type="scientific">Loxostege sticticalis</name>
    <name type="common">Beet webworm moth</name>
    <dbReference type="NCBI Taxonomy" id="481309"/>
    <lineage>
        <taxon>Eukaryota</taxon>
        <taxon>Metazoa</taxon>
        <taxon>Ecdysozoa</taxon>
        <taxon>Arthropoda</taxon>
        <taxon>Hexapoda</taxon>
        <taxon>Insecta</taxon>
        <taxon>Pterygota</taxon>
        <taxon>Neoptera</taxon>
        <taxon>Endopterygota</taxon>
        <taxon>Lepidoptera</taxon>
        <taxon>Glossata</taxon>
        <taxon>Ditrysia</taxon>
        <taxon>Pyraloidea</taxon>
        <taxon>Crambidae</taxon>
        <taxon>Pyraustinae</taxon>
        <taxon>Loxostege</taxon>
    </lineage>
</organism>
<gene>
    <name evidence="11" type="ORF">ABMA28_005226</name>
</gene>
<dbReference type="GO" id="GO:0003724">
    <property type="term" value="F:RNA helicase activity"/>
    <property type="evidence" value="ECO:0007669"/>
    <property type="project" value="UniProtKB-EC"/>
</dbReference>
<feature type="compositionally biased region" description="Basic and acidic residues" evidence="8">
    <location>
        <begin position="162"/>
        <end position="175"/>
    </location>
</feature>
<evidence type="ECO:0000256" key="2">
    <source>
        <dbReference type="ARBA" id="ARBA00022741"/>
    </source>
</evidence>
<dbReference type="Pfam" id="PF04408">
    <property type="entry name" value="WHD_HA2"/>
    <property type="match status" value="1"/>
</dbReference>
<feature type="region of interest" description="Disordered" evidence="8">
    <location>
        <begin position="1"/>
        <end position="35"/>
    </location>
</feature>
<evidence type="ECO:0000256" key="3">
    <source>
        <dbReference type="ARBA" id="ARBA00022801"/>
    </source>
</evidence>
<dbReference type="SMART" id="SM00847">
    <property type="entry name" value="HA2"/>
    <property type="match status" value="1"/>
</dbReference>
<dbReference type="InterPro" id="IPR011545">
    <property type="entry name" value="DEAD/DEAH_box_helicase_dom"/>
</dbReference>
<feature type="domain" description="Helicase C-terminal" evidence="10">
    <location>
        <begin position="552"/>
        <end position="724"/>
    </location>
</feature>
<dbReference type="EC" id="3.6.4.13" evidence="1"/>
<keyword evidence="6" id="KW-0694">RNA-binding</keyword>
<dbReference type="Proteomes" id="UP001549921">
    <property type="component" value="Unassembled WGS sequence"/>
</dbReference>
<name>A0ABD0SS51_LOXSC</name>
<dbReference type="InterPro" id="IPR001650">
    <property type="entry name" value="Helicase_C-like"/>
</dbReference>
<dbReference type="GO" id="GO:0003723">
    <property type="term" value="F:RNA binding"/>
    <property type="evidence" value="ECO:0007669"/>
    <property type="project" value="UniProtKB-KW"/>
</dbReference>
<dbReference type="FunFam" id="3.40.50.300:FF:000526">
    <property type="entry name" value="DExH-box ATP-dependent RNA helicase DExH3"/>
    <property type="match status" value="1"/>
</dbReference>
<dbReference type="PANTHER" id="PTHR18934">
    <property type="entry name" value="ATP-DEPENDENT RNA HELICASE"/>
    <property type="match status" value="1"/>
</dbReference>
<dbReference type="FunFam" id="1.20.120.1080:FF:000002">
    <property type="entry name" value="Putative ATP-dependent RNA helicase DHX36"/>
    <property type="match status" value="1"/>
</dbReference>
<feature type="domain" description="Helicase ATP-binding" evidence="9">
    <location>
        <begin position="296"/>
        <end position="464"/>
    </location>
</feature>
<keyword evidence="5" id="KW-0067">ATP-binding</keyword>
<dbReference type="SUPFAM" id="SSF52540">
    <property type="entry name" value="P-loop containing nucleoside triphosphate hydrolases"/>
    <property type="match status" value="1"/>
</dbReference>
<dbReference type="GO" id="GO:0005524">
    <property type="term" value="F:ATP binding"/>
    <property type="evidence" value="ECO:0007669"/>
    <property type="project" value="UniProtKB-KW"/>
</dbReference>
<protein>
    <recommendedName>
        <fullName evidence="1">RNA helicase</fullName>
        <ecNumber evidence="1">3.6.4.13</ecNumber>
    </recommendedName>
</protein>
<proteinExistence type="inferred from homology"/>
<dbReference type="Pfam" id="PF00270">
    <property type="entry name" value="DEAD"/>
    <property type="match status" value="1"/>
</dbReference>
<dbReference type="AlphaFoldDB" id="A0ABD0SS51"/>
<dbReference type="EMBL" id="JBEDNZ010000017">
    <property type="protein sequence ID" value="KAL0821819.1"/>
    <property type="molecule type" value="Genomic_DNA"/>
</dbReference>
<evidence type="ECO:0000256" key="4">
    <source>
        <dbReference type="ARBA" id="ARBA00022806"/>
    </source>
</evidence>
<dbReference type="Gene3D" id="3.40.50.300">
    <property type="entry name" value="P-loop containing nucleotide triphosphate hydrolases"/>
    <property type="match status" value="2"/>
</dbReference>
<dbReference type="GO" id="GO:0016787">
    <property type="term" value="F:hydrolase activity"/>
    <property type="evidence" value="ECO:0007669"/>
    <property type="project" value="UniProtKB-KW"/>
</dbReference>
<feature type="region of interest" description="Disordered" evidence="8">
    <location>
        <begin position="132"/>
        <end position="192"/>
    </location>
</feature>
<dbReference type="SMART" id="SM00490">
    <property type="entry name" value="HELICc"/>
    <property type="match status" value="1"/>
</dbReference>
<dbReference type="PANTHER" id="PTHR18934:SF237">
    <property type="entry name" value="ATP-DEPENDENT DNA_RNA HELICASE DHX36"/>
    <property type="match status" value="1"/>
</dbReference>
<evidence type="ECO:0000256" key="8">
    <source>
        <dbReference type="SAM" id="MobiDB-lite"/>
    </source>
</evidence>
<dbReference type="PROSITE" id="PS51194">
    <property type="entry name" value="HELICASE_CTER"/>
    <property type="match status" value="1"/>
</dbReference>
<dbReference type="PROSITE" id="PS51192">
    <property type="entry name" value="HELICASE_ATP_BIND_1"/>
    <property type="match status" value="1"/>
</dbReference>
<evidence type="ECO:0000259" key="9">
    <source>
        <dbReference type="PROSITE" id="PS51192"/>
    </source>
</evidence>
<sequence>MSQRDDYGKRHRHRESGWGSSKFIKPHARHPPGLKGRQIGLFYRDRQMKNPKRNRTQTIHLKIPKPVISKLISNLKYISKLAAENNIEIVPEQTYFVKKEASATSNEIDKQNPSVSNKVMYDGEIASGSKNVMCDEKNSTVSNNDLFDEKDHVSHNNLSMSEENKSDTDSVKEPNPKQIKMESNWDSDSTPSSSLDYIPIIPEKSNYGAADSRVLNLRGAGDFKYGYNDIITGTFREKLEERLAKGINITSNGGDVESLNLIYYEERINNMSKSNFKNMLKFRETLPAYKKTEQLLEVINNNQVVVISGETGCGKSTQVPQIILDDAIMNKRGANVKILVTQPRRIAASSLAYRVAQERAEKLGTSVGYAVRLENVDCRPRGSIMFCTTGILLVDLEVNQSLSDYSHVILDEVHERDTHVDFAMCMLKQVLEKRKDLKLILMSATLDAEKLCAYFDNCPMMHIEGLAYPVKDIYLEEILHLTNFQLKEERIPQRPRGYRGRRFDKGNREQMEKGIQYRAEIAPWLESIKRSLDPSVYRTLQDHRIEELNTDLIFEVIKYICRGPPGAILVFLPGIGDITKLLRMLNENQSYLGSKCEIHPIHSKLSTIDQYKIFERPPNNIRKIILATNIAETSITIDDIVYVVDCGKLKYHGLNVEHYFSTLKTEWASQANLRQRRGRAGRCQPGVCYHLVTSYRASKLEERLLPELQRSNLLEPVLTIKRLRLGKAAEALKGLPDAPDETTIAKAVLHLQKCGALDDNETLTPLGWHLARLPVHPAAGKLLLFGTLFGCLDRAASVAAVWSFKDPFLLIIDKEVETKEAKRSLALGEPSDHIAISEAIMQWEQCDPHERKSFAYSHFLSQNTLELLSDMKRQLGDNLRQMGFLSTGRVTSSWENRNAGNLSLFKAIVAAALYPNITGTKWRNLNARNPNKQVGVSPRTPEGPVAIHPSSVMCPPKSYGRPQKNFQLCLNPGANWLVYWLKQKSSDLFLIDVTLVYTLPLLFFGECNVSETEDDPDSWYVSITSYRVQMLKETAKLIFKLRSLLDQVLASKIMVGSEHSIKYNQFEEEVFNAVIEVITAEDEQAEYLDGTDSDTSECDSRY</sequence>
<comment type="caution">
    <text evidence="11">The sequence shown here is derived from an EMBL/GenBank/DDBJ whole genome shotgun (WGS) entry which is preliminary data.</text>
</comment>
<dbReference type="Gene3D" id="1.20.120.1080">
    <property type="match status" value="1"/>
</dbReference>
<comment type="similarity">
    <text evidence="7">Belongs to the DExH box helicase family.</text>
</comment>
<dbReference type="Pfam" id="PF21010">
    <property type="entry name" value="HA2_C"/>
    <property type="match status" value="1"/>
</dbReference>
<evidence type="ECO:0000256" key="1">
    <source>
        <dbReference type="ARBA" id="ARBA00012552"/>
    </source>
</evidence>
<dbReference type="PROSITE" id="PS00690">
    <property type="entry name" value="DEAH_ATP_HELICASE"/>
    <property type="match status" value="1"/>
</dbReference>
<dbReference type="CDD" id="cd18791">
    <property type="entry name" value="SF2_C_RHA"/>
    <property type="match status" value="1"/>
</dbReference>
<evidence type="ECO:0000256" key="7">
    <source>
        <dbReference type="ARBA" id="ARBA00060772"/>
    </source>
</evidence>
<dbReference type="InterPro" id="IPR002464">
    <property type="entry name" value="DNA/RNA_helicase_DEAH_CS"/>
</dbReference>
<dbReference type="InterPro" id="IPR007502">
    <property type="entry name" value="Helicase-assoc_dom"/>
</dbReference>
<evidence type="ECO:0000313" key="11">
    <source>
        <dbReference type="EMBL" id="KAL0821819.1"/>
    </source>
</evidence>
<keyword evidence="2" id="KW-0547">Nucleotide-binding</keyword>
<reference evidence="11 12" key="1">
    <citation type="submission" date="2024-06" db="EMBL/GenBank/DDBJ databases">
        <title>A chromosome-level genome assembly of beet webworm, Loxostege sticticalis.</title>
        <authorList>
            <person name="Zhang Y."/>
        </authorList>
    </citation>
    <scope>NUCLEOTIDE SEQUENCE [LARGE SCALE GENOMIC DNA]</scope>
    <source>
        <strain evidence="11">AQ028</strain>
        <tissue evidence="11">Male pupae</tissue>
    </source>
</reference>
<evidence type="ECO:0000259" key="10">
    <source>
        <dbReference type="PROSITE" id="PS51194"/>
    </source>
</evidence>
<keyword evidence="3" id="KW-0378">Hydrolase</keyword>
<dbReference type="InterPro" id="IPR048333">
    <property type="entry name" value="HA2_WH"/>
</dbReference>
<dbReference type="InterPro" id="IPR027417">
    <property type="entry name" value="P-loop_NTPase"/>
</dbReference>
<dbReference type="Pfam" id="PF00271">
    <property type="entry name" value="Helicase_C"/>
    <property type="match status" value="1"/>
</dbReference>
<evidence type="ECO:0000313" key="12">
    <source>
        <dbReference type="Proteomes" id="UP001549921"/>
    </source>
</evidence>
<dbReference type="CDD" id="cd17917">
    <property type="entry name" value="DEXHc_RHA-like"/>
    <property type="match status" value="1"/>
</dbReference>
<dbReference type="InterPro" id="IPR014001">
    <property type="entry name" value="Helicase_ATP-bd"/>
</dbReference>
<dbReference type="SMART" id="SM00487">
    <property type="entry name" value="DEXDc"/>
    <property type="match status" value="1"/>
</dbReference>
<accession>A0ABD0SS51</accession>
<keyword evidence="4" id="KW-0347">Helicase</keyword>
<evidence type="ECO:0000256" key="5">
    <source>
        <dbReference type="ARBA" id="ARBA00022840"/>
    </source>
</evidence>
<evidence type="ECO:0000256" key="6">
    <source>
        <dbReference type="ARBA" id="ARBA00022884"/>
    </source>
</evidence>